<dbReference type="OrthoDB" id="8938484at2"/>
<dbReference type="GO" id="GO:0006629">
    <property type="term" value="P:lipid metabolic process"/>
    <property type="evidence" value="ECO:0007669"/>
    <property type="project" value="InterPro"/>
</dbReference>
<evidence type="ECO:0000313" key="3">
    <source>
        <dbReference type="EMBL" id="AKV03846.1"/>
    </source>
</evidence>
<keyword evidence="1" id="KW-0812">Transmembrane</keyword>
<feature type="transmembrane region" description="Helical" evidence="1">
    <location>
        <begin position="174"/>
        <end position="193"/>
    </location>
</feature>
<dbReference type="Proteomes" id="UP000064967">
    <property type="component" value="Chromosome"/>
</dbReference>
<dbReference type="InterPro" id="IPR005804">
    <property type="entry name" value="FA_desaturase_dom"/>
</dbReference>
<name>A0A0K1QDJ4_9BACT</name>
<gene>
    <name evidence="3" type="ORF">AKJ09_10509</name>
</gene>
<dbReference type="KEGG" id="llu:AKJ09_10509"/>
<evidence type="ECO:0000256" key="1">
    <source>
        <dbReference type="SAM" id="Phobius"/>
    </source>
</evidence>
<dbReference type="PROSITE" id="PS51257">
    <property type="entry name" value="PROKAR_LIPOPROTEIN"/>
    <property type="match status" value="1"/>
</dbReference>
<dbReference type="AlphaFoldDB" id="A0A0K1QDJ4"/>
<evidence type="ECO:0000259" key="2">
    <source>
        <dbReference type="Pfam" id="PF00487"/>
    </source>
</evidence>
<dbReference type="EMBL" id="CP012333">
    <property type="protein sequence ID" value="AKV03846.1"/>
    <property type="molecule type" value="Genomic_DNA"/>
</dbReference>
<feature type="transmembrane region" description="Helical" evidence="1">
    <location>
        <begin position="147"/>
        <end position="168"/>
    </location>
</feature>
<keyword evidence="1" id="KW-1133">Transmembrane helix</keyword>
<dbReference type="Pfam" id="PF00487">
    <property type="entry name" value="FA_desaturase"/>
    <property type="match status" value="1"/>
</dbReference>
<reference evidence="3 4" key="1">
    <citation type="submission" date="2015-08" db="EMBL/GenBank/DDBJ databases">
        <authorList>
            <person name="Babu N.S."/>
            <person name="Beckwith C.J."/>
            <person name="Beseler K.G."/>
            <person name="Brison A."/>
            <person name="Carone J.V."/>
            <person name="Caskin T.P."/>
            <person name="Diamond M."/>
            <person name="Durham M.E."/>
            <person name="Foxe J.M."/>
            <person name="Go M."/>
            <person name="Henderson B.A."/>
            <person name="Jones I.B."/>
            <person name="McGettigan J.A."/>
            <person name="Micheletti S.J."/>
            <person name="Nasrallah M.E."/>
            <person name="Ortiz D."/>
            <person name="Piller C.R."/>
            <person name="Privatt S.R."/>
            <person name="Schneider S.L."/>
            <person name="Sharp S."/>
            <person name="Smith T.C."/>
            <person name="Stanton J.D."/>
            <person name="Ullery H.E."/>
            <person name="Wilson R.J."/>
            <person name="Serrano M.G."/>
            <person name="Buck G."/>
            <person name="Lee V."/>
            <person name="Wang Y."/>
            <person name="Carvalho R."/>
            <person name="Voegtly L."/>
            <person name="Shi R."/>
            <person name="Duckworth R."/>
            <person name="Johnson A."/>
            <person name="Loviza R."/>
            <person name="Walstead R."/>
            <person name="Shah Z."/>
            <person name="Kiflezghi M."/>
            <person name="Wade K."/>
            <person name="Ball S.L."/>
            <person name="Bradley K.W."/>
            <person name="Asai D.J."/>
            <person name="Bowman C.A."/>
            <person name="Russell D.A."/>
            <person name="Pope W.H."/>
            <person name="Jacobs-Sera D."/>
            <person name="Hendrix R.W."/>
            <person name="Hatfull G.F."/>
        </authorList>
    </citation>
    <scope>NUCLEOTIDE SEQUENCE [LARGE SCALE GENOMIC DNA]</scope>
    <source>
        <strain evidence="3 4">DSM 27648</strain>
    </source>
</reference>
<accession>A0A0K1QDJ4</accession>
<evidence type="ECO:0000313" key="4">
    <source>
        <dbReference type="Proteomes" id="UP000064967"/>
    </source>
</evidence>
<keyword evidence="4" id="KW-1185">Reference proteome</keyword>
<feature type="domain" description="Fatty acid desaturase" evidence="2">
    <location>
        <begin position="37"/>
        <end position="254"/>
    </location>
</feature>
<keyword evidence="1" id="KW-0472">Membrane</keyword>
<sequence length="304" mass="33979">MRRVQFFRYREDRLPVLFFTLFFACDVIVYALVDSTPWLVVWAVLGIVPKGAVCAFNHHHQHLSVFRVPLLNRLLEVMYGIQTGITSHGWVLHHSIGHHVNYLDQRTDESRWRRDDGTPMGEGEYSLVVGATAYPRMWKVATRTGKYLRIFLVMGAVTLAIVAAAVAWRPLPALIVIVVPMVAMLFYTAWATFTHHAGKKTSSHFVASNNILHRGYNLVTGNLGYHTAHHYRPGVHWSRLPALHDEIAHQIPADCYVCPGIPWNLQQEVIGPPPGMPFAPGSSTADDCEPAVPTAKSFASASLV</sequence>
<proteinExistence type="predicted"/>
<feature type="transmembrane region" description="Helical" evidence="1">
    <location>
        <begin position="39"/>
        <end position="57"/>
    </location>
</feature>
<dbReference type="STRING" id="1391654.AKJ09_10509"/>
<dbReference type="CDD" id="cd01060">
    <property type="entry name" value="Membrane-FADS-like"/>
    <property type="match status" value="1"/>
</dbReference>
<feature type="transmembrane region" description="Helical" evidence="1">
    <location>
        <begin position="12"/>
        <end position="33"/>
    </location>
</feature>
<protein>
    <submittedName>
        <fullName evidence="3">Fatty acid desaturase family protein</fullName>
    </submittedName>
</protein>
<organism evidence="3 4">
    <name type="scientific">Labilithrix luteola</name>
    <dbReference type="NCBI Taxonomy" id="1391654"/>
    <lineage>
        <taxon>Bacteria</taxon>
        <taxon>Pseudomonadati</taxon>
        <taxon>Myxococcota</taxon>
        <taxon>Polyangia</taxon>
        <taxon>Polyangiales</taxon>
        <taxon>Labilitrichaceae</taxon>
        <taxon>Labilithrix</taxon>
    </lineage>
</organism>